<dbReference type="SUPFAM" id="SSF47473">
    <property type="entry name" value="EF-hand"/>
    <property type="match status" value="1"/>
</dbReference>
<dbReference type="InterPro" id="IPR011992">
    <property type="entry name" value="EF-hand-dom_pair"/>
</dbReference>
<dbReference type="KEGG" id="cpap:110807172"/>
<dbReference type="InterPro" id="IPR002048">
    <property type="entry name" value="EF_hand_dom"/>
</dbReference>
<dbReference type="SMART" id="SM00054">
    <property type="entry name" value="EFh"/>
    <property type="match status" value="3"/>
</dbReference>
<name>A0A3S8V2L1_CARPA</name>
<dbReference type="GeneID" id="110807172"/>
<dbReference type="SMR" id="A0A3S8V2L1"/>
<evidence type="ECO:0000256" key="1">
    <source>
        <dbReference type="ARBA" id="ARBA00022837"/>
    </source>
</evidence>
<organism evidence="3">
    <name type="scientific">Carica papaya</name>
    <name type="common">Papaya</name>
    <dbReference type="NCBI Taxonomy" id="3649"/>
    <lineage>
        <taxon>Eukaryota</taxon>
        <taxon>Viridiplantae</taxon>
        <taxon>Streptophyta</taxon>
        <taxon>Embryophyta</taxon>
        <taxon>Tracheophyta</taxon>
        <taxon>Spermatophyta</taxon>
        <taxon>Magnoliopsida</taxon>
        <taxon>eudicotyledons</taxon>
        <taxon>Gunneridae</taxon>
        <taxon>Pentapetalae</taxon>
        <taxon>rosids</taxon>
        <taxon>malvids</taxon>
        <taxon>Brassicales</taxon>
        <taxon>Caricaceae</taxon>
        <taxon>Carica</taxon>
    </lineage>
</organism>
<dbReference type="Gene3D" id="1.10.238.10">
    <property type="entry name" value="EF-hand"/>
    <property type="match status" value="1"/>
</dbReference>
<dbReference type="Pfam" id="PF13405">
    <property type="entry name" value="EF-hand_6"/>
    <property type="match status" value="1"/>
</dbReference>
<dbReference type="PROSITE" id="PS00018">
    <property type="entry name" value="EF_HAND_1"/>
    <property type="match status" value="2"/>
</dbReference>
<dbReference type="PROSITE" id="PS50222">
    <property type="entry name" value="EF_HAND_2"/>
    <property type="match status" value="2"/>
</dbReference>
<dbReference type="GO" id="GO:0005509">
    <property type="term" value="F:calcium ion binding"/>
    <property type="evidence" value="ECO:0007669"/>
    <property type="project" value="InterPro"/>
</dbReference>
<dbReference type="InterPro" id="IPR018247">
    <property type="entry name" value="EF_Hand_1_Ca_BS"/>
</dbReference>
<dbReference type="EMBL" id="MH032813">
    <property type="protein sequence ID" value="AZL94083.1"/>
    <property type="molecule type" value="mRNA"/>
</dbReference>
<dbReference type="PANTHER" id="PTHR46824:SF1">
    <property type="entry name" value="CALCIUM-BINDING PROTEIN CML49-RELATED"/>
    <property type="match status" value="1"/>
</dbReference>
<sequence length="269" mass="30018">MSGFSHPHPVYGYVSTSISSSSQSQEPYGSITSSYASSYGGSSALYTSSSASYTSTTTPYMVIEEKVPQEIITQTATVGYLQKSPFTTLKPSAFPPGTDPSVVASFQKADQDNSGFIDDKEMQKMLTEYNQNFNMRTVRLLIFLFTNNNSRKIGPKEFIALFYSLQEWRTIFEKFDKDRSGRIDASELRDALLGLGFAVSPAVIDLLVSKFGRFRGTKVQAIEYDNFIECCLLVKGLTEKFREKDDSYCGTATFSYESFMLTVLPFLIA</sequence>
<dbReference type="Pfam" id="PF13499">
    <property type="entry name" value="EF-hand_7"/>
    <property type="match status" value="1"/>
</dbReference>
<evidence type="ECO:0000259" key="2">
    <source>
        <dbReference type="PROSITE" id="PS50222"/>
    </source>
</evidence>
<dbReference type="RefSeq" id="XP_021887904.1">
    <property type="nucleotide sequence ID" value="XM_022032212.1"/>
</dbReference>
<reference evidence="3" key="1">
    <citation type="submission" date="2018-03" db="EMBL/GenBank/DDBJ databases">
        <title>Calmodulin and Calmodulin-like Proteins Reveal their Involvement in Stress Response and Fruit Ripening in Papaya.</title>
        <authorList>
            <person name="Ding X."/>
            <person name="Zhang L."/>
            <person name="Hao Y."/>
            <person name="Xiao S."/>
            <person name="Wu Z."/>
            <person name="Chen W."/>
            <person name="Li X."/>
            <person name="Zhu X."/>
        </authorList>
    </citation>
    <scope>NUCLEOTIDE SEQUENCE</scope>
    <source>
        <tissue evidence="3">Fruit</tissue>
    </source>
</reference>
<dbReference type="AlphaFoldDB" id="A0A3S8V2L1"/>
<proteinExistence type="evidence at transcript level"/>
<dbReference type="CDD" id="cd16180">
    <property type="entry name" value="EFh_PEF_Group_I"/>
    <property type="match status" value="1"/>
</dbReference>
<feature type="domain" description="EF-hand" evidence="2">
    <location>
        <begin position="97"/>
        <end position="132"/>
    </location>
</feature>
<dbReference type="PANTHER" id="PTHR46824">
    <property type="entry name" value="CALCIUM-BINDING PROTEIN CML48-RELATED"/>
    <property type="match status" value="1"/>
</dbReference>
<feature type="domain" description="EF-hand" evidence="2">
    <location>
        <begin position="163"/>
        <end position="198"/>
    </location>
</feature>
<keyword evidence="1" id="KW-0106">Calcium</keyword>
<evidence type="ECO:0000313" key="3">
    <source>
        <dbReference type="EMBL" id="AZL94083.1"/>
    </source>
</evidence>
<accession>A0A3S8V2L1</accession>
<protein>
    <submittedName>
        <fullName evidence="3">Calmodulin-like protein 49</fullName>
    </submittedName>
</protein>
<dbReference type="OrthoDB" id="186625at2759"/>
<dbReference type="InterPro" id="IPR044590">
    <property type="entry name" value="CML48/49/50"/>
</dbReference>